<gene>
    <name evidence="8" type="ORF">GGR06_001861</name>
</gene>
<dbReference type="PROSITE" id="PS51257">
    <property type="entry name" value="PROKAR_LIPOPROTEIN"/>
    <property type="match status" value="1"/>
</dbReference>
<dbReference type="InterPro" id="IPR006143">
    <property type="entry name" value="RND_pump_MFP"/>
</dbReference>
<dbReference type="GO" id="GO:0030313">
    <property type="term" value="C:cell envelope"/>
    <property type="evidence" value="ECO:0007669"/>
    <property type="project" value="UniProtKB-SubCell"/>
</dbReference>
<dbReference type="NCBIfam" id="TIGR01730">
    <property type="entry name" value="RND_mfp"/>
    <property type="match status" value="1"/>
</dbReference>
<dbReference type="Proteomes" id="UP000560658">
    <property type="component" value="Unassembled WGS sequence"/>
</dbReference>
<feature type="signal peptide" evidence="4">
    <location>
        <begin position="1"/>
        <end position="21"/>
    </location>
</feature>
<name>A0A840D6N3_9BACE</name>
<feature type="domain" description="Multidrug resistance protein MdtA-like beta-barrel" evidence="6">
    <location>
        <begin position="205"/>
        <end position="289"/>
    </location>
</feature>
<evidence type="ECO:0000256" key="3">
    <source>
        <dbReference type="SAM" id="Coils"/>
    </source>
</evidence>
<keyword evidence="4" id="KW-0732">Signal</keyword>
<dbReference type="PANTHER" id="PTHR30158:SF23">
    <property type="entry name" value="MULTIDRUG RESISTANCE PROTEIN MEXA"/>
    <property type="match status" value="1"/>
</dbReference>
<evidence type="ECO:0000259" key="7">
    <source>
        <dbReference type="Pfam" id="PF25967"/>
    </source>
</evidence>
<dbReference type="GO" id="GO:0046677">
    <property type="term" value="P:response to antibiotic"/>
    <property type="evidence" value="ECO:0007669"/>
    <property type="project" value="TreeGrafter"/>
</dbReference>
<dbReference type="Pfam" id="PF25944">
    <property type="entry name" value="Beta-barrel_RND"/>
    <property type="match status" value="1"/>
</dbReference>
<keyword evidence="9" id="KW-1185">Reference proteome</keyword>
<organism evidence="8 9">
    <name type="scientific">Bacteroides reticulotermitis</name>
    <dbReference type="NCBI Taxonomy" id="1133319"/>
    <lineage>
        <taxon>Bacteria</taxon>
        <taxon>Pseudomonadati</taxon>
        <taxon>Bacteroidota</taxon>
        <taxon>Bacteroidia</taxon>
        <taxon>Bacteroidales</taxon>
        <taxon>Bacteroidaceae</taxon>
        <taxon>Bacteroides</taxon>
    </lineage>
</organism>
<dbReference type="Gene3D" id="2.40.30.170">
    <property type="match status" value="1"/>
</dbReference>
<dbReference type="Gene3D" id="2.40.50.100">
    <property type="match status" value="1"/>
</dbReference>
<comment type="similarity">
    <text evidence="2">Belongs to the membrane fusion protein (MFP) (TC 8.A.1) family.</text>
</comment>
<dbReference type="Pfam" id="PF25967">
    <property type="entry name" value="RND-MFP_C"/>
    <property type="match status" value="1"/>
</dbReference>
<feature type="coiled-coil region" evidence="3">
    <location>
        <begin position="136"/>
        <end position="163"/>
    </location>
</feature>
<evidence type="ECO:0000256" key="4">
    <source>
        <dbReference type="SAM" id="SignalP"/>
    </source>
</evidence>
<dbReference type="PANTHER" id="PTHR30158">
    <property type="entry name" value="ACRA/E-RELATED COMPONENT OF DRUG EFFLUX TRANSPORTER"/>
    <property type="match status" value="1"/>
</dbReference>
<dbReference type="Gene3D" id="1.10.287.470">
    <property type="entry name" value="Helix hairpin bin"/>
    <property type="match status" value="1"/>
</dbReference>
<accession>A0A840D6N3</accession>
<keyword evidence="3" id="KW-0175">Coiled coil</keyword>
<sequence>MKSRIILFAFCVALLSSCGNKGNDTGSEKVLEFAVQELQKSSANLTTAYPATIKGKQDVEIRPQVSGFITKLCVDEGAAVRKGQVLFIIDPTQYQAAVHTAEAAVATAAAAVNTQQMTVDNKRELNKKQIISDYDLAMAENTLAQARAQFSQAKAQLTSAKQNLSFTQVTSPSSGFINSIPYRLGALVSPSIQVPMTTVSEIADVYVYFSMTEKELLGLTKSGDNIQAQIDKMPMVKLQLIDGSIYDKEGKIDAITGVIDQATGSVSMRALFPNAEHILRSGGTANILIPYIMDDVINVPQAATVEIQDKKFVYVLQADNTVKYTEITIFNLDNGKEYLVTSGLKPGDKIVIEGVQNLKDGQKIQPITPAQKEANYKQALQDQHDGNLATAFN</sequence>
<dbReference type="Gene3D" id="2.40.420.20">
    <property type="match status" value="1"/>
</dbReference>
<feature type="domain" description="Multidrug resistance protein MdtA-like C-terminal permuted SH3" evidence="7">
    <location>
        <begin position="295"/>
        <end position="356"/>
    </location>
</feature>
<comment type="subcellular location">
    <subcellularLocation>
        <location evidence="1">Cell envelope</location>
    </subcellularLocation>
</comment>
<reference evidence="8" key="1">
    <citation type="submission" date="2020-08" db="EMBL/GenBank/DDBJ databases">
        <title>Genomic Encyclopedia of Type Strains, Phase IV (KMG-IV): sequencing the most valuable type-strain genomes for metagenomic binning, comparative biology and taxonomic classification.</title>
        <authorList>
            <person name="Goeker M."/>
        </authorList>
    </citation>
    <scope>NUCLEOTIDE SEQUENCE [LARGE SCALE GENOMIC DNA]</scope>
    <source>
        <strain evidence="8">DSM 105720</strain>
    </source>
</reference>
<proteinExistence type="inferred from homology"/>
<dbReference type="AlphaFoldDB" id="A0A840D6N3"/>
<evidence type="ECO:0000259" key="5">
    <source>
        <dbReference type="Pfam" id="PF25917"/>
    </source>
</evidence>
<feature type="chain" id="PRO_5032436744" evidence="4">
    <location>
        <begin position="22"/>
        <end position="393"/>
    </location>
</feature>
<feature type="domain" description="Multidrug resistance protein MdtA-like barrel-sandwich hybrid" evidence="5">
    <location>
        <begin position="58"/>
        <end position="199"/>
    </location>
</feature>
<evidence type="ECO:0000256" key="1">
    <source>
        <dbReference type="ARBA" id="ARBA00004196"/>
    </source>
</evidence>
<dbReference type="GO" id="GO:0022857">
    <property type="term" value="F:transmembrane transporter activity"/>
    <property type="evidence" value="ECO:0007669"/>
    <property type="project" value="InterPro"/>
</dbReference>
<dbReference type="Pfam" id="PF25917">
    <property type="entry name" value="BSH_RND"/>
    <property type="match status" value="1"/>
</dbReference>
<dbReference type="RefSeq" id="WP_183208360.1">
    <property type="nucleotide sequence ID" value="NZ_JACIER010000006.1"/>
</dbReference>
<dbReference type="SUPFAM" id="SSF111369">
    <property type="entry name" value="HlyD-like secretion proteins"/>
    <property type="match status" value="1"/>
</dbReference>
<dbReference type="EMBL" id="JACIER010000006">
    <property type="protein sequence ID" value="MBB4044072.1"/>
    <property type="molecule type" value="Genomic_DNA"/>
</dbReference>
<protein>
    <submittedName>
        <fullName evidence="8">Membrane fusion protein (Multidrug efflux system)</fullName>
    </submittedName>
</protein>
<evidence type="ECO:0000313" key="8">
    <source>
        <dbReference type="EMBL" id="MBB4044072.1"/>
    </source>
</evidence>
<evidence type="ECO:0000313" key="9">
    <source>
        <dbReference type="Proteomes" id="UP000560658"/>
    </source>
</evidence>
<dbReference type="InterPro" id="IPR058627">
    <property type="entry name" value="MdtA-like_C"/>
</dbReference>
<dbReference type="FunFam" id="2.40.420.20:FF:000005">
    <property type="entry name" value="Efflux transporter, RND family, MFP subunit"/>
    <property type="match status" value="1"/>
</dbReference>
<dbReference type="InterPro" id="IPR058625">
    <property type="entry name" value="MdtA-like_BSH"/>
</dbReference>
<dbReference type="InterPro" id="IPR058626">
    <property type="entry name" value="MdtA-like_b-barrel"/>
</dbReference>
<evidence type="ECO:0000259" key="6">
    <source>
        <dbReference type="Pfam" id="PF25944"/>
    </source>
</evidence>
<comment type="caution">
    <text evidence="8">The sequence shown here is derived from an EMBL/GenBank/DDBJ whole genome shotgun (WGS) entry which is preliminary data.</text>
</comment>
<evidence type="ECO:0000256" key="2">
    <source>
        <dbReference type="ARBA" id="ARBA00009477"/>
    </source>
</evidence>
<dbReference type="GO" id="GO:0005886">
    <property type="term" value="C:plasma membrane"/>
    <property type="evidence" value="ECO:0007669"/>
    <property type="project" value="TreeGrafter"/>
</dbReference>